<dbReference type="PROSITE" id="PS51257">
    <property type="entry name" value="PROKAR_LIPOPROTEIN"/>
    <property type="match status" value="1"/>
</dbReference>
<feature type="coiled-coil region" evidence="1">
    <location>
        <begin position="148"/>
        <end position="185"/>
    </location>
</feature>
<name>A0A369WXX1_9GAMM</name>
<evidence type="ECO:0000256" key="1">
    <source>
        <dbReference type="SAM" id="Coils"/>
    </source>
</evidence>
<dbReference type="EMBL" id="QQOH01000001">
    <property type="protein sequence ID" value="RDE24345.1"/>
    <property type="molecule type" value="Genomic_DNA"/>
</dbReference>
<proteinExistence type="predicted"/>
<evidence type="ECO:0000256" key="2">
    <source>
        <dbReference type="SAM" id="MobiDB-lite"/>
    </source>
</evidence>
<dbReference type="AlphaFoldDB" id="A0A369WXX1"/>
<comment type="caution">
    <text evidence="3">The sequence shown here is derived from an EMBL/GenBank/DDBJ whole genome shotgun (WGS) entry which is preliminary data.</text>
</comment>
<dbReference type="RefSeq" id="WP_114693931.1">
    <property type="nucleotide sequence ID" value="NZ_QQOH01000001.1"/>
</dbReference>
<reference evidence="3 4" key="1">
    <citation type="submission" date="2018-07" db="EMBL/GenBank/DDBJ databases">
        <title>Motiliproteus coralliicola sp. nov., a bacterium isolated from Coral.</title>
        <authorList>
            <person name="Wang G."/>
        </authorList>
    </citation>
    <scope>NUCLEOTIDE SEQUENCE [LARGE SCALE GENOMIC DNA]</scope>
    <source>
        <strain evidence="3 4">C34</strain>
    </source>
</reference>
<feature type="region of interest" description="Disordered" evidence="2">
    <location>
        <begin position="185"/>
        <end position="219"/>
    </location>
</feature>
<evidence type="ECO:0000313" key="3">
    <source>
        <dbReference type="EMBL" id="RDE24345.1"/>
    </source>
</evidence>
<accession>A0A369WXX1</accession>
<feature type="compositionally biased region" description="Low complexity" evidence="2">
    <location>
        <begin position="194"/>
        <end position="205"/>
    </location>
</feature>
<keyword evidence="4" id="KW-1185">Reference proteome</keyword>
<keyword evidence="1" id="KW-0175">Coiled coil</keyword>
<protein>
    <submittedName>
        <fullName evidence="3">Uncharacterized protein</fullName>
    </submittedName>
</protein>
<gene>
    <name evidence="3" type="ORF">DV711_01775</name>
</gene>
<evidence type="ECO:0000313" key="4">
    <source>
        <dbReference type="Proteomes" id="UP000253769"/>
    </source>
</evidence>
<sequence>MTRLLRYLVPLMLLIGGCQPLPKLGLEDALAPADSRPVIVYTPAALTSEWLLILDQQLKLTPEQASEGIRTSEPPVNDTQRFKQLLFRQQLQQRGGWVVARDRLRELLENYRGHEVEPLLSMLLAHNQALINRDQREQRLNQQLSDLIEAYETVIRRYDESIAETEQLNAKIEALTNLERQLNIRRSKDATNGPAATASQPVASPSQPPKELPTRKDAP</sequence>
<dbReference type="Proteomes" id="UP000253769">
    <property type="component" value="Unassembled WGS sequence"/>
</dbReference>
<organism evidence="3 4">
    <name type="scientific">Motiliproteus coralliicola</name>
    <dbReference type="NCBI Taxonomy" id="2283196"/>
    <lineage>
        <taxon>Bacteria</taxon>
        <taxon>Pseudomonadati</taxon>
        <taxon>Pseudomonadota</taxon>
        <taxon>Gammaproteobacteria</taxon>
        <taxon>Oceanospirillales</taxon>
        <taxon>Oceanospirillaceae</taxon>
        <taxon>Motiliproteus</taxon>
    </lineage>
</organism>